<evidence type="ECO:0000256" key="3">
    <source>
        <dbReference type="SAM" id="MobiDB-lite"/>
    </source>
</evidence>
<dbReference type="VEuPathDB" id="TriTrypDB:TM35_000751110"/>
<keyword evidence="4" id="KW-1133">Transmembrane helix</keyword>
<dbReference type="STRING" id="67003.A0A1X0NF29"/>
<dbReference type="PANTHER" id="PTHR13544">
    <property type="entry name" value="SELENOPROTEIN T"/>
    <property type="match status" value="1"/>
</dbReference>
<dbReference type="RefSeq" id="XP_028877410.1">
    <property type="nucleotide sequence ID" value="XM_029031299.1"/>
</dbReference>
<dbReference type="InterPro" id="IPR019389">
    <property type="entry name" value="Selenoprotein_T"/>
</dbReference>
<dbReference type="GO" id="GO:0005789">
    <property type="term" value="C:endoplasmic reticulum membrane"/>
    <property type="evidence" value="ECO:0007669"/>
    <property type="project" value="TreeGrafter"/>
</dbReference>
<accession>A0A1X0NF29</accession>
<dbReference type="GO" id="GO:0004791">
    <property type="term" value="F:thioredoxin-disulfide reductase (NADPH) activity"/>
    <property type="evidence" value="ECO:0007669"/>
    <property type="project" value="TreeGrafter"/>
</dbReference>
<gene>
    <name evidence="5" type="ORF">TM35_000751110</name>
</gene>
<sequence length="162" mass="17988">MVRHLSRSLPPSLIQQQPQQQQQQKRKQRKEATTKEEEEEEEKEQQKPILVFEDSVYPVGPLRQFIASLCSVGFITALALGIAAPYFSSVLPPAVMAWVTDHRGMIIAGGFLLNMIGANLLQSGAFEVYLDDTLIYSKLQRGAVPPADALARIILEKIAAEN</sequence>
<evidence type="ECO:0000256" key="4">
    <source>
        <dbReference type="SAM" id="Phobius"/>
    </source>
</evidence>
<evidence type="ECO:0000256" key="1">
    <source>
        <dbReference type="ARBA" id="ARBA00022729"/>
    </source>
</evidence>
<dbReference type="InterPro" id="IPR036249">
    <property type="entry name" value="Thioredoxin-like_sf"/>
</dbReference>
<feature type="transmembrane region" description="Helical" evidence="4">
    <location>
        <begin position="106"/>
        <end position="130"/>
    </location>
</feature>
<dbReference type="InterPro" id="IPR011893">
    <property type="entry name" value="Selenoprotein_Rdx-typ"/>
</dbReference>
<keyword evidence="6" id="KW-1185">Reference proteome</keyword>
<dbReference type="Gene3D" id="3.40.30.10">
    <property type="entry name" value="Glutaredoxin"/>
    <property type="match status" value="1"/>
</dbReference>
<dbReference type="Proteomes" id="UP000192257">
    <property type="component" value="Unassembled WGS sequence"/>
</dbReference>
<evidence type="ECO:0008006" key="7">
    <source>
        <dbReference type="Google" id="ProtNLM"/>
    </source>
</evidence>
<keyword evidence="1" id="KW-0732">Signal</keyword>
<keyword evidence="2" id="KW-0676">Redox-active center</keyword>
<proteinExistence type="predicted"/>
<dbReference type="SUPFAM" id="SSF52833">
    <property type="entry name" value="Thioredoxin-like"/>
    <property type="match status" value="1"/>
</dbReference>
<feature type="region of interest" description="Disordered" evidence="3">
    <location>
        <begin position="1"/>
        <end position="46"/>
    </location>
</feature>
<protein>
    <recommendedName>
        <fullName evidence="7">Selenoprotein T</fullName>
    </recommendedName>
</protein>
<dbReference type="PANTHER" id="PTHR13544:SF0">
    <property type="entry name" value="THIOREDOXIN REDUCTASE-LIKE SELENOPROTEIN T"/>
    <property type="match status" value="1"/>
</dbReference>
<reference evidence="5 6" key="1">
    <citation type="submission" date="2017-03" db="EMBL/GenBank/DDBJ databases">
        <title>An alternative strategy for trypanosome survival in the mammalian bloodstream revealed through genome and transcriptome analysis of the ubiquitous bovine parasite Trypanosoma (Megatrypanum) theileri.</title>
        <authorList>
            <person name="Kelly S."/>
            <person name="Ivens A."/>
            <person name="Mott A."/>
            <person name="O'Neill E."/>
            <person name="Emms D."/>
            <person name="Macleod O."/>
            <person name="Voorheis P."/>
            <person name="Matthews J."/>
            <person name="Matthews K."/>
            <person name="Carrington M."/>
        </authorList>
    </citation>
    <scope>NUCLEOTIDE SEQUENCE [LARGE SCALE GENOMIC DNA]</scope>
    <source>
        <strain evidence="5">Edinburgh</strain>
    </source>
</reference>
<dbReference type="EMBL" id="NBCO01000075">
    <property type="protein sequence ID" value="ORC83344.1"/>
    <property type="molecule type" value="Genomic_DNA"/>
</dbReference>
<name>A0A1X0NF29_9TRYP</name>
<feature type="transmembrane region" description="Helical" evidence="4">
    <location>
        <begin position="65"/>
        <end position="86"/>
    </location>
</feature>
<evidence type="ECO:0000313" key="5">
    <source>
        <dbReference type="EMBL" id="ORC83344.1"/>
    </source>
</evidence>
<dbReference type="AlphaFoldDB" id="A0A1X0NF29"/>
<dbReference type="GeneID" id="39991079"/>
<evidence type="ECO:0000256" key="2">
    <source>
        <dbReference type="ARBA" id="ARBA00023284"/>
    </source>
</evidence>
<dbReference type="OrthoDB" id="60822at2759"/>
<organism evidence="5 6">
    <name type="scientific">Trypanosoma theileri</name>
    <dbReference type="NCBI Taxonomy" id="67003"/>
    <lineage>
        <taxon>Eukaryota</taxon>
        <taxon>Discoba</taxon>
        <taxon>Euglenozoa</taxon>
        <taxon>Kinetoplastea</taxon>
        <taxon>Metakinetoplastina</taxon>
        <taxon>Trypanosomatida</taxon>
        <taxon>Trypanosomatidae</taxon>
        <taxon>Trypanosoma</taxon>
    </lineage>
</organism>
<evidence type="ECO:0000313" key="6">
    <source>
        <dbReference type="Proteomes" id="UP000192257"/>
    </source>
</evidence>
<comment type="caution">
    <text evidence="5">The sequence shown here is derived from an EMBL/GenBank/DDBJ whole genome shotgun (WGS) entry which is preliminary data.</text>
</comment>
<dbReference type="Pfam" id="PF10262">
    <property type="entry name" value="Rdx"/>
    <property type="match status" value="1"/>
</dbReference>
<dbReference type="GO" id="GO:0045454">
    <property type="term" value="P:cell redox homeostasis"/>
    <property type="evidence" value="ECO:0007669"/>
    <property type="project" value="TreeGrafter"/>
</dbReference>
<keyword evidence="4" id="KW-0812">Transmembrane</keyword>
<keyword evidence="4" id="KW-0472">Membrane</keyword>